<dbReference type="PANTHER" id="PTHR47469">
    <property type="entry name" value="MONOOXYGENASE-LIKE"/>
    <property type="match status" value="1"/>
</dbReference>
<sequence length="420" mass="46906">MEEAAMVKKKRAAKAVVVGGSIAGLSCAHSLIAAGWEVVVLEKATSPPSGSPTGAGLSLEPQARGVIDRWLGDPTILHNITLPLDIELHQAFNTEKKHVRTLVRDDHFTYRCAHWTDLHSVIHKALPPGIILWGHRFLSICSSDGASVKIKVQVLQSNEIVEISGDLLVAADGCMSLIRQHFFPNHKLRYSGYSAWRGVFNFSDDEKSNTISVLRRTYPDLGKCLYFDYSSGNHCVLFEIRSQRLNWIWYFNTPEPHKEGNSVTKKVSEEMVKNMHEEASKLWNPALALLMKETEEPFINVIYDSDPLPRLTWGNVVLVGDAAHPTTPHASRSTNMSILDAEVLGISLKKSGPENLSMALQEYQAIRHPVVSKQVVESREMGLLKQGLLLRDETTLSSPEEFFGIQHRSMCFYEQVPTAL</sequence>
<dbReference type="PANTHER" id="PTHR47469:SF2">
    <property type="entry name" value="OS06G0597600 PROTEIN"/>
    <property type="match status" value="1"/>
</dbReference>
<organism evidence="2 3">
    <name type="scientific">Iris pallida</name>
    <name type="common">Sweet iris</name>
    <dbReference type="NCBI Taxonomy" id="29817"/>
    <lineage>
        <taxon>Eukaryota</taxon>
        <taxon>Viridiplantae</taxon>
        <taxon>Streptophyta</taxon>
        <taxon>Embryophyta</taxon>
        <taxon>Tracheophyta</taxon>
        <taxon>Spermatophyta</taxon>
        <taxon>Magnoliopsida</taxon>
        <taxon>Liliopsida</taxon>
        <taxon>Asparagales</taxon>
        <taxon>Iridaceae</taxon>
        <taxon>Iridoideae</taxon>
        <taxon>Irideae</taxon>
        <taxon>Iris</taxon>
    </lineage>
</organism>
<dbReference type="EMBL" id="JANAVB010043216">
    <property type="protein sequence ID" value="KAJ6793175.1"/>
    <property type="molecule type" value="Genomic_DNA"/>
</dbReference>
<dbReference type="Proteomes" id="UP001140949">
    <property type="component" value="Unassembled WGS sequence"/>
</dbReference>
<protein>
    <recommendedName>
        <fullName evidence="1">FAD-binding domain-containing protein</fullName>
    </recommendedName>
</protein>
<dbReference type="GO" id="GO:0071949">
    <property type="term" value="F:FAD binding"/>
    <property type="evidence" value="ECO:0007669"/>
    <property type="project" value="InterPro"/>
</dbReference>
<gene>
    <name evidence="2" type="ORF">M6B38_111405</name>
</gene>
<dbReference type="InterPro" id="IPR053212">
    <property type="entry name" value="DHP_3-monooxygenase"/>
</dbReference>
<keyword evidence="3" id="KW-1185">Reference proteome</keyword>
<name>A0AAX6DN96_IRIPA</name>
<dbReference type="InterPro" id="IPR036188">
    <property type="entry name" value="FAD/NAD-bd_sf"/>
</dbReference>
<dbReference type="Gene3D" id="3.50.50.60">
    <property type="entry name" value="FAD/NAD(P)-binding domain"/>
    <property type="match status" value="1"/>
</dbReference>
<dbReference type="InterPro" id="IPR002938">
    <property type="entry name" value="FAD-bd"/>
</dbReference>
<reference evidence="2" key="1">
    <citation type="journal article" date="2023" name="GigaByte">
        <title>Genome assembly of the bearded iris, Iris pallida Lam.</title>
        <authorList>
            <person name="Bruccoleri R.E."/>
            <person name="Oakeley E.J."/>
            <person name="Faust A.M.E."/>
            <person name="Altorfer M."/>
            <person name="Dessus-Babus S."/>
            <person name="Burckhardt D."/>
            <person name="Oertli M."/>
            <person name="Naumann U."/>
            <person name="Petersen F."/>
            <person name="Wong J."/>
        </authorList>
    </citation>
    <scope>NUCLEOTIDE SEQUENCE</scope>
    <source>
        <strain evidence="2">GSM-AAB239-AS_SAM_17_03QT</strain>
    </source>
</reference>
<proteinExistence type="predicted"/>
<dbReference type="AlphaFoldDB" id="A0AAX6DN96"/>
<evidence type="ECO:0000259" key="1">
    <source>
        <dbReference type="Pfam" id="PF01494"/>
    </source>
</evidence>
<dbReference type="PRINTS" id="PR00420">
    <property type="entry name" value="RNGMNOXGNASE"/>
</dbReference>
<evidence type="ECO:0000313" key="3">
    <source>
        <dbReference type="Proteomes" id="UP001140949"/>
    </source>
</evidence>
<dbReference type="Pfam" id="PF01494">
    <property type="entry name" value="FAD_binding_3"/>
    <property type="match status" value="1"/>
</dbReference>
<evidence type="ECO:0000313" key="2">
    <source>
        <dbReference type="EMBL" id="KAJ6793175.1"/>
    </source>
</evidence>
<comment type="caution">
    <text evidence="2">The sequence shown here is derived from an EMBL/GenBank/DDBJ whole genome shotgun (WGS) entry which is preliminary data.</text>
</comment>
<reference evidence="2" key="2">
    <citation type="submission" date="2023-04" db="EMBL/GenBank/DDBJ databases">
        <authorList>
            <person name="Bruccoleri R.E."/>
            <person name="Oakeley E.J."/>
            <person name="Faust A.-M."/>
            <person name="Dessus-Babus S."/>
            <person name="Altorfer M."/>
            <person name="Burckhardt D."/>
            <person name="Oertli M."/>
            <person name="Naumann U."/>
            <person name="Petersen F."/>
            <person name="Wong J."/>
        </authorList>
    </citation>
    <scope>NUCLEOTIDE SEQUENCE</scope>
    <source>
        <strain evidence="2">GSM-AAB239-AS_SAM_17_03QT</strain>
        <tissue evidence="2">Leaf</tissue>
    </source>
</reference>
<accession>A0AAX6DN96</accession>
<dbReference type="SUPFAM" id="SSF54373">
    <property type="entry name" value="FAD-linked reductases, C-terminal domain"/>
    <property type="match status" value="1"/>
</dbReference>
<dbReference type="SUPFAM" id="SSF51905">
    <property type="entry name" value="FAD/NAD(P)-binding domain"/>
    <property type="match status" value="1"/>
</dbReference>
<feature type="domain" description="FAD-binding" evidence="1">
    <location>
        <begin position="14"/>
        <end position="375"/>
    </location>
</feature>